<proteinExistence type="predicted"/>
<dbReference type="InterPro" id="IPR014001">
    <property type="entry name" value="Helicase_ATP-bd"/>
</dbReference>
<dbReference type="GO" id="GO:0003677">
    <property type="term" value="F:DNA binding"/>
    <property type="evidence" value="ECO:0007669"/>
    <property type="project" value="UniProtKB-KW"/>
</dbReference>
<dbReference type="PROSITE" id="PS51192">
    <property type="entry name" value="HELICASE_ATP_BIND_1"/>
    <property type="match status" value="1"/>
</dbReference>
<dbReference type="PANTHER" id="PTHR42927">
    <property type="entry name" value="HELICASE SUPERFAMILY 1 AND 2 DOMAIN-CONTAINING PROTEIN"/>
    <property type="match status" value="1"/>
</dbReference>
<keyword evidence="2" id="KW-0255">Endonuclease</keyword>
<dbReference type="GO" id="GO:0005524">
    <property type="term" value="F:ATP binding"/>
    <property type="evidence" value="ECO:0007669"/>
    <property type="project" value="UniProtKB-KW"/>
</dbReference>
<comment type="caution">
    <text evidence="2">The sequence shown here is derived from an EMBL/GenBank/DDBJ whole genome shotgun (WGS) entry which is preliminary data.</text>
</comment>
<name>A0A926E6C8_9FIRM</name>
<gene>
    <name evidence="2" type="ORF">H8710_09535</name>
</gene>
<protein>
    <submittedName>
        <fullName evidence="2">Type I restriction endonuclease subunit R</fullName>
    </submittedName>
</protein>
<dbReference type="InterPro" id="IPR027417">
    <property type="entry name" value="P-loop_NTPase"/>
</dbReference>
<dbReference type="InterPro" id="IPR007409">
    <property type="entry name" value="Restrct_endonuc_type1_HsdR_N"/>
</dbReference>
<keyword evidence="2" id="KW-0540">Nuclease</keyword>
<dbReference type="Pfam" id="PF22679">
    <property type="entry name" value="T1R_D3-like"/>
    <property type="match status" value="1"/>
</dbReference>
<dbReference type="InterPro" id="IPR055180">
    <property type="entry name" value="HsdR_RecA-like_helicase_dom_2"/>
</dbReference>
<evidence type="ECO:0000259" key="1">
    <source>
        <dbReference type="PROSITE" id="PS51192"/>
    </source>
</evidence>
<dbReference type="SUPFAM" id="SSF52540">
    <property type="entry name" value="P-loop containing nucleoside triphosphate hydrolases"/>
    <property type="match status" value="2"/>
</dbReference>
<dbReference type="EMBL" id="JACRSV010000002">
    <property type="protein sequence ID" value="MBC8560305.1"/>
    <property type="molecule type" value="Genomic_DNA"/>
</dbReference>
<dbReference type="SMART" id="SM00487">
    <property type="entry name" value="DEXDc"/>
    <property type="match status" value="1"/>
</dbReference>
<dbReference type="CDD" id="cd22332">
    <property type="entry name" value="HsdR_N"/>
    <property type="match status" value="1"/>
</dbReference>
<dbReference type="PANTHER" id="PTHR42927:SF1">
    <property type="entry name" value="HELICASE SUPERFAMILY 1 AND 2 DOMAIN-CONTAINING PROTEIN"/>
    <property type="match status" value="1"/>
</dbReference>
<dbReference type="Pfam" id="PF18766">
    <property type="entry name" value="SWI2_SNF2"/>
    <property type="match status" value="1"/>
</dbReference>
<dbReference type="InterPro" id="IPR040980">
    <property type="entry name" value="SWI2_SNF2"/>
</dbReference>
<dbReference type="AlphaFoldDB" id="A0A926E6C8"/>
<dbReference type="GO" id="GO:0009307">
    <property type="term" value="P:DNA restriction-modification system"/>
    <property type="evidence" value="ECO:0007669"/>
    <property type="project" value="UniProtKB-KW"/>
</dbReference>
<sequence>MPSNTKENGFETLIVDTLVNSNGYEQGVTTEYNKQYAIDEDRLFRFLLSTQKKAMDELHILDSDLEKDRFFKQLDKKLKSDGVIELLRKGMRYKHLRLDLFYVRPSVHNPEAAELYEKNIFSVTRQLQYSSFNPRLALDVCIFINGLPVITMELKNQLTKQNVSDAVEQYKNDRTPDEVLFSFKRCIVHFAVDDNEVRMCTELKGKKSWFLPFNKGFNDGAGNPPNPNGIKTDYLWKEILTKDELSNIIENYAQVISEKDEDTGVTKYKQVFPRYHQLSVVESLLSDAKRDGVGGRYLIQHSAGSGKSNSIAWLAHQLVTLKNDSGKEIFDTVIVVTDRINLDKQIKDTIKQFMQVSATVGWAKSAGELKQLLNEGKKIIITIVHKFQFILDDIGEVHKDKNFAILIDEAHSSQNGSLSAKMNMVLSGSVYEDEDDLEDKINTIIEGRKMVKNASYFAFTATPKNKTLEMFGKKKRLPDGTTKPEPHYVYTMKQAIEEGFIMDVLRYFTPVQSYYKLAKTIEDDPQFDKKRAQRLLRYYVESNQYAIHEKANIMVEHFHTEVIAKGKVGGKARAMVITSSIKRAIEYYKAISKLLEERKSPFKAIVAFSGSVEYEGRQVTEADLNGFPSAKIEKTFKGDPYRILIVANKFQTGFDEPLLHTMYVDKGLADIKAVQTLSRLNRSHPDKKDTFILDFVNEPGVIKEAFDRYYKTTILSGETDVNKLNDLIDTMESIQVYSDADIDTFVERYLANGPREHLDPILDHCVEVYKGLIIEDQIEFKSCAKTFVRTYNFLSAILPYGSVQWEKLSIFLNLLVPKLPKPDGEDYTEGLLEDVDLESYRAEAQQTMRIQLENENGKIDPIPVSTSVGIDVPELDTLTNILKEFHDIFGNIEWTDEDKIKKQINDIIESVRRDEKYNNAMQFSDKQNARDESDRAAHEAVMNSMQSGLELFREVQNNPSFRKWLFDSAFNSTYQANHNQTSL</sequence>
<keyword evidence="2" id="KW-0378">Hydrolase</keyword>
<accession>A0A926E6C8</accession>
<keyword evidence="3" id="KW-1185">Reference proteome</keyword>
<evidence type="ECO:0000313" key="3">
    <source>
        <dbReference type="Proteomes" id="UP000610760"/>
    </source>
</evidence>
<dbReference type="Gene3D" id="3.90.1570.50">
    <property type="match status" value="1"/>
</dbReference>
<dbReference type="Pfam" id="PF04313">
    <property type="entry name" value="HSDR_N"/>
    <property type="match status" value="1"/>
</dbReference>
<dbReference type="GO" id="GO:0009035">
    <property type="term" value="F:type I site-specific deoxyribonuclease activity"/>
    <property type="evidence" value="ECO:0007669"/>
    <property type="project" value="UniProtKB-EC"/>
</dbReference>
<dbReference type="Gene3D" id="3.40.50.300">
    <property type="entry name" value="P-loop containing nucleotide triphosphate hydrolases"/>
    <property type="match status" value="3"/>
</dbReference>
<dbReference type="RefSeq" id="WP_249295284.1">
    <property type="nucleotide sequence ID" value="NZ_JACRSV010000002.1"/>
</dbReference>
<reference evidence="2" key="1">
    <citation type="submission" date="2020-08" db="EMBL/GenBank/DDBJ databases">
        <title>Genome public.</title>
        <authorList>
            <person name="Liu C."/>
            <person name="Sun Q."/>
        </authorList>
    </citation>
    <scope>NUCLEOTIDE SEQUENCE</scope>
    <source>
        <strain evidence="2">NSJ-33</strain>
    </source>
</reference>
<evidence type="ECO:0000313" key="2">
    <source>
        <dbReference type="EMBL" id="MBC8560305.1"/>
    </source>
</evidence>
<dbReference type="Proteomes" id="UP000610760">
    <property type="component" value="Unassembled WGS sequence"/>
</dbReference>
<organism evidence="2 3">
    <name type="scientific">Fumia xinanensis</name>
    <dbReference type="NCBI Taxonomy" id="2763659"/>
    <lineage>
        <taxon>Bacteria</taxon>
        <taxon>Bacillati</taxon>
        <taxon>Bacillota</taxon>
        <taxon>Clostridia</taxon>
        <taxon>Eubacteriales</taxon>
        <taxon>Oscillospiraceae</taxon>
        <taxon>Fumia</taxon>
    </lineage>
</organism>
<feature type="domain" description="Helicase ATP-binding" evidence="1">
    <location>
        <begin position="288"/>
        <end position="481"/>
    </location>
</feature>